<reference evidence="1" key="1">
    <citation type="submission" date="2020-06" db="EMBL/GenBank/DDBJ databases">
        <authorList>
            <consortium name="Plant Systems Biology data submission"/>
        </authorList>
    </citation>
    <scope>NUCLEOTIDE SEQUENCE</scope>
    <source>
        <strain evidence="1">D6</strain>
    </source>
</reference>
<dbReference type="AlphaFoldDB" id="A0A9N8DKC7"/>
<evidence type="ECO:0000313" key="2">
    <source>
        <dbReference type="Proteomes" id="UP001153069"/>
    </source>
</evidence>
<proteinExistence type="predicted"/>
<comment type="caution">
    <text evidence="1">The sequence shown here is derived from an EMBL/GenBank/DDBJ whole genome shotgun (WGS) entry which is preliminary data.</text>
</comment>
<organism evidence="1 2">
    <name type="scientific">Seminavis robusta</name>
    <dbReference type="NCBI Taxonomy" id="568900"/>
    <lineage>
        <taxon>Eukaryota</taxon>
        <taxon>Sar</taxon>
        <taxon>Stramenopiles</taxon>
        <taxon>Ochrophyta</taxon>
        <taxon>Bacillariophyta</taxon>
        <taxon>Bacillariophyceae</taxon>
        <taxon>Bacillariophycidae</taxon>
        <taxon>Naviculales</taxon>
        <taxon>Naviculaceae</taxon>
        <taxon>Seminavis</taxon>
    </lineage>
</organism>
<sequence>MKSWSELHNCNWYWLASQSGSLGLVVDDNDTSSMSRSTSASCFGLETQQLFRTWLTVKQFSIKESYRYTYVRKNLAKGALLNSSTSKDLARRALATCRSTQTANQRFLQVGAVARPDIFLFSSEENKQKCCYIQPKEAWFRLNSAGGWMPATWLGGLFKTLGQI</sequence>
<name>A0A9N8DKC7_9STRA</name>
<dbReference type="EMBL" id="CAICTM010000130">
    <property type="protein sequence ID" value="CAB9502231.1"/>
    <property type="molecule type" value="Genomic_DNA"/>
</dbReference>
<accession>A0A9N8DKC7</accession>
<protein>
    <submittedName>
        <fullName evidence="1">Uncharacterized protein</fullName>
    </submittedName>
</protein>
<gene>
    <name evidence="1" type="ORF">SEMRO_131_G062181.1</name>
</gene>
<keyword evidence="2" id="KW-1185">Reference proteome</keyword>
<dbReference type="Proteomes" id="UP001153069">
    <property type="component" value="Unassembled WGS sequence"/>
</dbReference>
<evidence type="ECO:0000313" key="1">
    <source>
        <dbReference type="EMBL" id="CAB9502231.1"/>
    </source>
</evidence>